<dbReference type="CDD" id="cd06557">
    <property type="entry name" value="KPHMT-like"/>
    <property type="match status" value="1"/>
</dbReference>
<comment type="pathway">
    <text evidence="1 7">Cofactor biosynthesis; (R)-pantothenate biosynthesis; (R)-pantoate from 3-methyl-2-oxobutanoate: step 1/2.</text>
</comment>
<dbReference type="Pfam" id="PF02548">
    <property type="entry name" value="Pantoate_transf"/>
    <property type="match status" value="1"/>
</dbReference>
<comment type="subunit">
    <text evidence="3 7">Homodecamer; pentamer of dimers.</text>
</comment>
<comment type="caution">
    <text evidence="12">The sequence shown here is derived from an EMBL/GenBank/DDBJ whole genome shotgun (WGS) entry which is preliminary data.</text>
</comment>
<keyword evidence="7" id="KW-0963">Cytoplasm</keyword>
<dbReference type="NCBIfam" id="NF001452">
    <property type="entry name" value="PRK00311.1"/>
    <property type="match status" value="1"/>
</dbReference>
<comment type="function">
    <text evidence="6 7">Catalyzes the reversible reaction in which hydroxymethyl group from 5,10-methylenetetrahydrofolate is transferred onto alpha-ketoisovalerate to form ketopantoate.</text>
</comment>
<feature type="binding site" evidence="7 9">
    <location>
        <position position="115"/>
    </location>
    <ligand>
        <name>3-methyl-2-oxobutanoate</name>
        <dbReference type="ChEBI" id="CHEBI:11851"/>
    </ligand>
</feature>
<dbReference type="Proteomes" id="UP000570361">
    <property type="component" value="Unassembled WGS sequence"/>
</dbReference>
<dbReference type="GO" id="GO:0008168">
    <property type="term" value="F:methyltransferase activity"/>
    <property type="evidence" value="ECO:0007669"/>
    <property type="project" value="UniProtKB-KW"/>
</dbReference>
<feature type="binding site" evidence="7 9">
    <location>
        <position position="85"/>
    </location>
    <ligand>
        <name>3-methyl-2-oxobutanoate</name>
        <dbReference type="ChEBI" id="CHEBI:11851"/>
    </ligand>
</feature>
<dbReference type="AlphaFoldDB" id="A0A7W5FLQ4"/>
<comment type="subcellular location">
    <subcellularLocation>
        <location evidence="7">Cytoplasm</location>
    </subcellularLocation>
</comment>
<dbReference type="InterPro" id="IPR003700">
    <property type="entry name" value="Pantoate_hydroxy_MeTrfase"/>
</dbReference>
<dbReference type="NCBIfam" id="TIGR00222">
    <property type="entry name" value="panB"/>
    <property type="match status" value="1"/>
</dbReference>
<evidence type="ECO:0000256" key="8">
    <source>
        <dbReference type="PIRSR" id="PIRSR000388-1"/>
    </source>
</evidence>
<dbReference type="PIRSF" id="PIRSF000388">
    <property type="entry name" value="Pantoate_hydroxy_MeTrfase"/>
    <property type="match status" value="1"/>
</dbReference>
<dbReference type="SUPFAM" id="SSF51621">
    <property type="entry name" value="Phosphoenolpyruvate/pyruvate domain"/>
    <property type="match status" value="1"/>
</dbReference>
<feature type="compositionally biased region" description="Low complexity" evidence="11">
    <location>
        <begin position="285"/>
        <end position="300"/>
    </location>
</feature>
<dbReference type="PANTHER" id="PTHR20881:SF0">
    <property type="entry name" value="3-METHYL-2-OXOBUTANOATE HYDROXYMETHYLTRANSFERASE"/>
    <property type="match status" value="1"/>
</dbReference>
<sequence>MKQALTITKMKKMKQAGEPITMLTAYDYPSAKLAEEAGIDIILVGDSLGNVVLGYDTTIPVTLDDMVYHTRATVRGATNTFVVADLSFMTYRLGIETTLRNAARLMQEGLASAVKMEGGADIADEVSALVRAGIPVMGHIGLTPQSVHQLGGYKVQGKLPKEAQQLIDDAKALEAAGAFAVVLELVTEPLAERITKELSIPTIGIGAGRACDGQVLVFHDLLQYASPYREKKFVKTYADIGSTIRTAIGSYVSEVKARVFPAEQHAFGVVEPSVEISNLYGGAGSAAADPQAAQQQPEPGNEQVQEKELQHQGGVKA</sequence>
<evidence type="ECO:0000256" key="5">
    <source>
        <dbReference type="ARBA" id="ARBA00022679"/>
    </source>
</evidence>
<keyword evidence="7 10" id="KW-0460">Magnesium</keyword>
<keyword evidence="4 7" id="KW-0566">Pantothenate biosynthesis</keyword>
<feature type="binding site" evidence="7 9">
    <location>
        <begin position="46"/>
        <end position="47"/>
    </location>
    <ligand>
        <name>3-methyl-2-oxobutanoate</name>
        <dbReference type="ChEBI" id="CHEBI:11851"/>
    </ligand>
</feature>
<evidence type="ECO:0000313" key="12">
    <source>
        <dbReference type="EMBL" id="MBB3109318.1"/>
    </source>
</evidence>
<dbReference type="GO" id="GO:0000287">
    <property type="term" value="F:magnesium ion binding"/>
    <property type="evidence" value="ECO:0007669"/>
    <property type="project" value="TreeGrafter"/>
</dbReference>
<dbReference type="EC" id="2.1.2.11" evidence="7"/>
<organism evidence="12 13">
    <name type="scientific">Paenibacillus phyllosphaerae</name>
    <dbReference type="NCBI Taxonomy" id="274593"/>
    <lineage>
        <taxon>Bacteria</taxon>
        <taxon>Bacillati</taxon>
        <taxon>Bacillota</taxon>
        <taxon>Bacilli</taxon>
        <taxon>Bacillales</taxon>
        <taxon>Paenibacillaceae</taxon>
        <taxon>Paenibacillus</taxon>
    </lineage>
</organism>
<evidence type="ECO:0000313" key="13">
    <source>
        <dbReference type="Proteomes" id="UP000570361"/>
    </source>
</evidence>
<name>A0A7W5FLQ4_9BACL</name>
<dbReference type="UniPathway" id="UPA00028">
    <property type="reaction ID" value="UER00003"/>
</dbReference>
<dbReference type="GO" id="GO:0005737">
    <property type="term" value="C:cytoplasm"/>
    <property type="evidence" value="ECO:0007669"/>
    <property type="project" value="UniProtKB-SubCell"/>
</dbReference>
<accession>A0A7W5FLQ4</accession>
<feature type="binding site" evidence="7 10">
    <location>
        <position position="85"/>
    </location>
    <ligand>
        <name>Mg(2+)</name>
        <dbReference type="ChEBI" id="CHEBI:18420"/>
    </ligand>
</feature>
<comment type="catalytic activity">
    <reaction evidence="7">
        <text>(6R)-5,10-methylene-5,6,7,8-tetrahydrofolate + 3-methyl-2-oxobutanoate + H2O = 2-dehydropantoate + (6S)-5,6,7,8-tetrahydrofolate</text>
        <dbReference type="Rhea" id="RHEA:11824"/>
        <dbReference type="ChEBI" id="CHEBI:11561"/>
        <dbReference type="ChEBI" id="CHEBI:11851"/>
        <dbReference type="ChEBI" id="CHEBI:15377"/>
        <dbReference type="ChEBI" id="CHEBI:15636"/>
        <dbReference type="ChEBI" id="CHEBI:57453"/>
        <dbReference type="EC" id="2.1.2.11"/>
    </reaction>
</comment>
<keyword evidence="7 10" id="KW-0479">Metal-binding</keyword>
<evidence type="ECO:0000256" key="11">
    <source>
        <dbReference type="SAM" id="MobiDB-lite"/>
    </source>
</evidence>
<protein>
    <recommendedName>
        <fullName evidence="7">3-methyl-2-oxobutanoate hydroxymethyltransferase</fullName>
        <ecNumber evidence="7">2.1.2.11</ecNumber>
    </recommendedName>
    <alternativeName>
        <fullName evidence="7">Ketopantoate hydroxymethyltransferase</fullName>
        <shortName evidence="7">KPHMT</shortName>
    </alternativeName>
</protein>
<proteinExistence type="inferred from homology"/>
<gene>
    <name evidence="7" type="primary">panB</name>
    <name evidence="12" type="ORF">FHS18_001370</name>
</gene>
<dbReference type="HAMAP" id="MF_00156">
    <property type="entry name" value="PanB"/>
    <property type="match status" value="1"/>
</dbReference>
<evidence type="ECO:0000256" key="7">
    <source>
        <dbReference type="HAMAP-Rule" id="MF_00156"/>
    </source>
</evidence>
<keyword evidence="13" id="KW-1185">Reference proteome</keyword>
<feature type="binding site" evidence="7 10">
    <location>
        <position position="46"/>
    </location>
    <ligand>
        <name>Mg(2+)</name>
        <dbReference type="ChEBI" id="CHEBI:18420"/>
    </ligand>
</feature>
<keyword evidence="12" id="KW-0489">Methyltransferase</keyword>
<evidence type="ECO:0000256" key="2">
    <source>
        <dbReference type="ARBA" id="ARBA00008676"/>
    </source>
</evidence>
<evidence type="ECO:0000256" key="4">
    <source>
        <dbReference type="ARBA" id="ARBA00022655"/>
    </source>
</evidence>
<evidence type="ECO:0000256" key="10">
    <source>
        <dbReference type="PIRSR" id="PIRSR000388-3"/>
    </source>
</evidence>
<evidence type="ECO:0000256" key="3">
    <source>
        <dbReference type="ARBA" id="ARBA00011424"/>
    </source>
</evidence>
<evidence type="ECO:0000256" key="9">
    <source>
        <dbReference type="PIRSR" id="PIRSR000388-2"/>
    </source>
</evidence>
<dbReference type="RefSeq" id="WP_183598259.1">
    <property type="nucleotide sequence ID" value="NZ_JACHXK010000002.1"/>
</dbReference>
<feature type="active site" description="Proton acceptor" evidence="7 8">
    <location>
        <position position="184"/>
    </location>
</feature>
<evidence type="ECO:0000256" key="1">
    <source>
        <dbReference type="ARBA" id="ARBA00005033"/>
    </source>
</evidence>
<dbReference type="InterPro" id="IPR015813">
    <property type="entry name" value="Pyrv/PenolPyrv_kinase-like_dom"/>
</dbReference>
<dbReference type="Gene3D" id="3.20.20.60">
    <property type="entry name" value="Phosphoenolpyruvate-binding domains"/>
    <property type="match status" value="1"/>
</dbReference>
<comment type="cofactor">
    <cofactor evidence="7 10">
        <name>Mg(2+)</name>
        <dbReference type="ChEBI" id="CHEBI:18420"/>
    </cofactor>
    <text evidence="7 10">Binds 1 Mg(2+) ion per subunit.</text>
</comment>
<feature type="binding site" evidence="7 10">
    <location>
        <position position="117"/>
    </location>
    <ligand>
        <name>Mg(2+)</name>
        <dbReference type="ChEBI" id="CHEBI:18420"/>
    </ligand>
</feature>
<dbReference type="PANTHER" id="PTHR20881">
    <property type="entry name" value="3-METHYL-2-OXOBUTANOATE HYDROXYMETHYLTRANSFERASE"/>
    <property type="match status" value="1"/>
</dbReference>
<feature type="region of interest" description="Disordered" evidence="11">
    <location>
        <begin position="281"/>
        <end position="317"/>
    </location>
</feature>
<keyword evidence="5 7" id="KW-0808">Transferase</keyword>
<dbReference type="GO" id="GO:0015940">
    <property type="term" value="P:pantothenate biosynthetic process"/>
    <property type="evidence" value="ECO:0007669"/>
    <property type="project" value="UniProtKB-UniRule"/>
</dbReference>
<dbReference type="GO" id="GO:0032259">
    <property type="term" value="P:methylation"/>
    <property type="evidence" value="ECO:0007669"/>
    <property type="project" value="UniProtKB-KW"/>
</dbReference>
<dbReference type="InterPro" id="IPR040442">
    <property type="entry name" value="Pyrv_kinase-like_dom_sf"/>
</dbReference>
<comment type="similarity">
    <text evidence="2 7">Belongs to the PanB family.</text>
</comment>
<dbReference type="GO" id="GO:0003864">
    <property type="term" value="F:3-methyl-2-oxobutanoate hydroxymethyltransferase activity"/>
    <property type="evidence" value="ECO:0007669"/>
    <property type="project" value="UniProtKB-UniRule"/>
</dbReference>
<dbReference type="EMBL" id="JACHXK010000002">
    <property type="protein sequence ID" value="MBB3109318.1"/>
    <property type="molecule type" value="Genomic_DNA"/>
</dbReference>
<dbReference type="FunFam" id="3.20.20.60:FF:000003">
    <property type="entry name" value="3-methyl-2-oxobutanoate hydroxymethyltransferase"/>
    <property type="match status" value="1"/>
</dbReference>
<evidence type="ECO:0000256" key="6">
    <source>
        <dbReference type="ARBA" id="ARBA00056497"/>
    </source>
</evidence>
<reference evidence="12 13" key="1">
    <citation type="submission" date="2020-08" db="EMBL/GenBank/DDBJ databases">
        <title>Genomic Encyclopedia of Type Strains, Phase III (KMG-III): the genomes of soil and plant-associated and newly described type strains.</title>
        <authorList>
            <person name="Whitman W."/>
        </authorList>
    </citation>
    <scope>NUCLEOTIDE SEQUENCE [LARGE SCALE GENOMIC DNA]</scope>
    <source>
        <strain evidence="12 13">CECT 5862</strain>
    </source>
</reference>